<dbReference type="Proteomes" id="UP000634136">
    <property type="component" value="Unassembled WGS sequence"/>
</dbReference>
<dbReference type="AlphaFoldDB" id="A0A835CH51"/>
<comment type="caution">
    <text evidence="2">The sequence shown here is derived from an EMBL/GenBank/DDBJ whole genome shotgun (WGS) entry which is preliminary data.</text>
</comment>
<proteinExistence type="predicted"/>
<protein>
    <submittedName>
        <fullName evidence="2">Uncharacterized protein</fullName>
    </submittedName>
</protein>
<feature type="compositionally biased region" description="Basic and acidic residues" evidence="1">
    <location>
        <begin position="12"/>
        <end position="26"/>
    </location>
</feature>
<feature type="compositionally biased region" description="Polar residues" evidence="1">
    <location>
        <begin position="1"/>
        <end position="10"/>
    </location>
</feature>
<gene>
    <name evidence="2" type="ORF">G2W53_007239</name>
</gene>
<dbReference type="OrthoDB" id="1927500at2759"/>
<evidence type="ECO:0000256" key="1">
    <source>
        <dbReference type="SAM" id="MobiDB-lite"/>
    </source>
</evidence>
<evidence type="ECO:0000313" key="2">
    <source>
        <dbReference type="EMBL" id="KAF7838757.1"/>
    </source>
</evidence>
<dbReference type="EMBL" id="JAAIUW010000003">
    <property type="protein sequence ID" value="KAF7838757.1"/>
    <property type="molecule type" value="Genomic_DNA"/>
</dbReference>
<reference evidence="2" key="1">
    <citation type="submission" date="2020-09" db="EMBL/GenBank/DDBJ databases">
        <title>Genome-Enabled Discovery of Anthraquinone Biosynthesis in Senna tora.</title>
        <authorList>
            <person name="Kang S.-H."/>
            <person name="Pandey R.P."/>
            <person name="Lee C.-M."/>
            <person name="Sim J.-S."/>
            <person name="Jeong J.-T."/>
            <person name="Choi B.-S."/>
            <person name="Jung M."/>
            <person name="Ginzburg D."/>
            <person name="Zhao K."/>
            <person name="Won S.Y."/>
            <person name="Oh T.-J."/>
            <person name="Yu Y."/>
            <person name="Kim N.-H."/>
            <person name="Lee O.R."/>
            <person name="Lee T.-H."/>
            <person name="Bashyal P."/>
            <person name="Kim T.-S."/>
            <person name="Lee W.-H."/>
            <person name="Kawkins C."/>
            <person name="Kim C.-K."/>
            <person name="Kim J.S."/>
            <person name="Ahn B.O."/>
            <person name="Rhee S.Y."/>
            <person name="Sohng J.K."/>
        </authorList>
    </citation>
    <scope>NUCLEOTIDE SEQUENCE</scope>
    <source>
        <tissue evidence="2">Leaf</tissue>
    </source>
</reference>
<organism evidence="2 3">
    <name type="scientific">Senna tora</name>
    <dbReference type="NCBI Taxonomy" id="362788"/>
    <lineage>
        <taxon>Eukaryota</taxon>
        <taxon>Viridiplantae</taxon>
        <taxon>Streptophyta</taxon>
        <taxon>Embryophyta</taxon>
        <taxon>Tracheophyta</taxon>
        <taxon>Spermatophyta</taxon>
        <taxon>Magnoliopsida</taxon>
        <taxon>eudicotyledons</taxon>
        <taxon>Gunneridae</taxon>
        <taxon>Pentapetalae</taxon>
        <taxon>rosids</taxon>
        <taxon>fabids</taxon>
        <taxon>Fabales</taxon>
        <taxon>Fabaceae</taxon>
        <taxon>Caesalpinioideae</taxon>
        <taxon>Cassia clade</taxon>
        <taxon>Senna</taxon>
    </lineage>
</organism>
<accession>A0A835CH51</accession>
<keyword evidence="3" id="KW-1185">Reference proteome</keyword>
<evidence type="ECO:0000313" key="3">
    <source>
        <dbReference type="Proteomes" id="UP000634136"/>
    </source>
</evidence>
<feature type="region of interest" description="Disordered" evidence="1">
    <location>
        <begin position="1"/>
        <end position="37"/>
    </location>
</feature>
<sequence>MFRSPSSSLVATREEERKKLRRRLPENHGVAGLQLPL</sequence>
<name>A0A835CH51_9FABA</name>